<accession>A0A5J5BHX7</accession>
<name>A0A5J5BHX7_9ASTE</name>
<evidence type="ECO:0000313" key="2">
    <source>
        <dbReference type="Proteomes" id="UP000325577"/>
    </source>
</evidence>
<evidence type="ECO:0000313" key="1">
    <source>
        <dbReference type="EMBL" id="KAA8542745.1"/>
    </source>
</evidence>
<reference evidence="1 2" key="1">
    <citation type="submission" date="2019-09" db="EMBL/GenBank/DDBJ databases">
        <title>A chromosome-level genome assembly of the Chinese tupelo Nyssa sinensis.</title>
        <authorList>
            <person name="Yang X."/>
            <person name="Kang M."/>
            <person name="Yang Y."/>
            <person name="Xiong H."/>
            <person name="Wang M."/>
            <person name="Zhang Z."/>
            <person name="Wang Z."/>
            <person name="Wu H."/>
            <person name="Ma T."/>
            <person name="Liu J."/>
            <person name="Xi Z."/>
        </authorList>
    </citation>
    <scope>NUCLEOTIDE SEQUENCE [LARGE SCALE GENOMIC DNA]</scope>
    <source>
        <strain evidence="1">J267</strain>
        <tissue evidence="1">Leaf</tissue>
    </source>
</reference>
<gene>
    <name evidence="1" type="ORF">F0562_023897</name>
</gene>
<dbReference type="OrthoDB" id="1837706at2759"/>
<proteinExistence type="predicted"/>
<keyword evidence="2" id="KW-1185">Reference proteome</keyword>
<protein>
    <submittedName>
        <fullName evidence="1">Uncharacterized protein</fullName>
    </submittedName>
</protein>
<dbReference type="AlphaFoldDB" id="A0A5J5BHX7"/>
<organism evidence="1 2">
    <name type="scientific">Nyssa sinensis</name>
    <dbReference type="NCBI Taxonomy" id="561372"/>
    <lineage>
        <taxon>Eukaryota</taxon>
        <taxon>Viridiplantae</taxon>
        <taxon>Streptophyta</taxon>
        <taxon>Embryophyta</taxon>
        <taxon>Tracheophyta</taxon>
        <taxon>Spermatophyta</taxon>
        <taxon>Magnoliopsida</taxon>
        <taxon>eudicotyledons</taxon>
        <taxon>Gunneridae</taxon>
        <taxon>Pentapetalae</taxon>
        <taxon>asterids</taxon>
        <taxon>Cornales</taxon>
        <taxon>Nyssaceae</taxon>
        <taxon>Nyssa</taxon>
    </lineage>
</organism>
<dbReference type="Proteomes" id="UP000325577">
    <property type="component" value="Linkage Group LG12"/>
</dbReference>
<sequence>MPGDEDTANGLLQAMIAAMVRAVAKKNTEIGADRGSGHKGEANLNDVAMAALNRTILFVSVGAGQTMEDARVSKMQLSSVGIGYEGKVVKTGGDVMSSACVRIPVLVIVNCRRWSRRCEGVSEVGLGSGGGKGVKMVVEAIPTNGSGMADFGADLTRWFGGMGLWRQRRMVEGTPPASGSAAIVRSTAMGRRTTMTTTRGSGCKVCRR</sequence>
<dbReference type="EMBL" id="CM018035">
    <property type="protein sequence ID" value="KAA8542745.1"/>
    <property type="molecule type" value="Genomic_DNA"/>
</dbReference>